<dbReference type="Proteomes" id="UP000198706">
    <property type="component" value="Unassembled WGS sequence"/>
</dbReference>
<feature type="signal peptide" evidence="1">
    <location>
        <begin position="1"/>
        <end position="21"/>
    </location>
</feature>
<name>A0A1G9ENB1_9PSED</name>
<dbReference type="EMBL" id="FNFD01000010">
    <property type="protein sequence ID" value="SDK77620.1"/>
    <property type="molecule type" value="Genomic_DNA"/>
</dbReference>
<feature type="chain" id="PRO_5011535213" evidence="1">
    <location>
        <begin position="22"/>
        <end position="54"/>
    </location>
</feature>
<evidence type="ECO:0000256" key="1">
    <source>
        <dbReference type="SAM" id="SignalP"/>
    </source>
</evidence>
<proteinExistence type="predicted"/>
<evidence type="ECO:0000313" key="3">
    <source>
        <dbReference type="Proteomes" id="UP000198706"/>
    </source>
</evidence>
<dbReference type="AlphaFoldDB" id="A0A1G9ENB1"/>
<protein>
    <submittedName>
        <fullName evidence="2">Uncharacterized protein</fullName>
    </submittedName>
</protein>
<keyword evidence="3" id="KW-1185">Reference proteome</keyword>
<dbReference type="STRING" id="137658.SAMN05216186_110124"/>
<keyword evidence="1" id="KW-0732">Signal</keyword>
<evidence type="ECO:0000313" key="2">
    <source>
        <dbReference type="EMBL" id="SDK77620.1"/>
    </source>
</evidence>
<gene>
    <name evidence="2" type="ORF">SAMN05216186_110124</name>
</gene>
<accession>A0A1G9ENB1</accession>
<dbReference type="NCBIfam" id="NF041599">
    <property type="entry name" value="reg_PtrA_PA2808"/>
    <property type="match status" value="1"/>
</dbReference>
<sequence>MRIFSLSILLLALFQTMPASAEGGGDRVIARIEQQTKTPQVAHQGSETSGGRHC</sequence>
<organism evidence="2 3">
    <name type="scientific">Pseudomonas indica</name>
    <dbReference type="NCBI Taxonomy" id="137658"/>
    <lineage>
        <taxon>Bacteria</taxon>
        <taxon>Pseudomonadati</taxon>
        <taxon>Pseudomonadota</taxon>
        <taxon>Gammaproteobacteria</taxon>
        <taxon>Pseudomonadales</taxon>
        <taxon>Pseudomonadaceae</taxon>
        <taxon>Pseudomonas</taxon>
    </lineage>
</organism>
<reference evidence="2 3" key="1">
    <citation type="submission" date="2016-10" db="EMBL/GenBank/DDBJ databases">
        <authorList>
            <person name="de Groot N.N."/>
        </authorList>
    </citation>
    <scope>NUCLEOTIDE SEQUENCE [LARGE SCALE GENOMIC DNA]</scope>
    <source>
        <strain evidence="2 3">JCM 21544</strain>
    </source>
</reference>